<organism evidence="2 3">
    <name type="scientific">Vicia faba</name>
    <name type="common">Broad bean</name>
    <name type="synonym">Faba vulgaris</name>
    <dbReference type="NCBI Taxonomy" id="3906"/>
    <lineage>
        <taxon>Eukaryota</taxon>
        <taxon>Viridiplantae</taxon>
        <taxon>Streptophyta</taxon>
        <taxon>Embryophyta</taxon>
        <taxon>Tracheophyta</taxon>
        <taxon>Spermatophyta</taxon>
        <taxon>Magnoliopsida</taxon>
        <taxon>eudicotyledons</taxon>
        <taxon>Gunneridae</taxon>
        <taxon>Pentapetalae</taxon>
        <taxon>rosids</taxon>
        <taxon>fabids</taxon>
        <taxon>Fabales</taxon>
        <taxon>Fabaceae</taxon>
        <taxon>Papilionoideae</taxon>
        <taxon>50 kb inversion clade</taxon>
        <taxon>NPAAA clade</taxon>
        <taxon>Hologalegina</taxon>
        <taxon>IRL clade</taxon>
        <taxon>Fabeae</taxon>
        <taxon>Vicia</taxon>
    </lineage>
</organism>
<feature type="region of interest" description="Disordered" evidence="1">
    <location>
        <begin position="22"/>
        <end position="41"/>
    </location>
</feature>
<sequence length="228" mass="25640">MSLHSVCSCISIIRLSKPEIKSSKKRKEDYRKEKELRSKKKRTLPSLNCLQTLSDSLSPDIPQSDPPPNPLIIAVKTLRAHFDTTTNPRRSSLCLSIITFSTSFNALAVQPPSLPLNSSPFNHHHYRSTARRSFLSNTPSIAVHSAVQPPTTPRSTYIREQHTSFLFSAEQLCRNRIASIVSASSSLSISPPSFSHQPFAHIHRDRTTEHLSTPPMFGKLRFHYVCVI</sequence>
<name>A0AAV1AND7_VICFA</name>
<evidence type="ECO:0000313" key="2">
    <source>
        <dbReference type="EMBL" id="CAI8611226.1"/>
    </source>
</evidence>
<evidence type="ECO:0000313" key="3">
    <source>
        <dbReference type="Proteomes" id="UP001157006"/>
    </source>
</evidence>
<reference evidence="2 3" key="1">
    <citation type="submission" date="2023-01" db="EMBL/GenBank/DDBJ databases">
        <authorList>
            <person name="Kreplak J."/>
        </authorList>
    </citation>
    <scope>NUCLEOTIDE SEQUENCE [LARGE SCALE GENOMIC DNA]</scope>
</reference>
<protein>
    <submittedName>
        <fullName evidence="2">Uncharacterized protein</fullName>
    </submittedName>
</protein>
<gene>
    <name evidence="2" type="ORF">VFH_IV219600</name>
</gene>
<keyword evidence="3" id="KW-1185">Reference proteome</keyword>
<feature type="compositionally biased region" description="Basic and acidic residues" evidence="1">
    <location>
        <begin position="22"/>
        <end position="36"/>
    </location>
</feature>
<proteinExistence type="predicted"/>
<dbReference type="Proteomes" id="UP001157006">
    <property type="component" value="Chromosome 4"/>
</dbReference>
<accession>A0AAV1AND7</accession>
<evidence type="ECO:0000256" key="1">
    <source>
        <dbReference type="SAM" id="MobiDB-lite"/>
    </source>
</evidence>
<dbReference type="AlphaFoldDB" id="A0AAV1AND7"/>
<dbReference type="EMBL" id="OX451739">
    <property type="protein sequence ID" value="CAI8611226.1"/>
    <property type="molecule type" value="Genomic_DNA"/>
</dbReference>